<dbReference type="RefSeq" id="XP_033461813.1">
    <property type="nucleotide sequence ID" value="XM_033607380.1"/>
</dbReference>
<dbReference type="InterPro" id="IPR045851">
    <property type="entry name" value="AMP-bd_C_sf"/>
</dbReference>
<dbReference type="Pfam" id="PF13193">
    <property type="entry name" value="AMP-binding_C"/>
    <property type="match status" value="1"/>
</dbReference>
<dbReference type="Gene3D" id="3.30.300.30">
    <property type="match status" value="1"/>
</dbReference>
<feature type="transmembrane region" description="Helical" evidence="5">
    <location>
        <begin position="1200"/>
        <end position="1218"/>
    </location>
</feature>
<dbReference type="PANTHER" id="PTHR45527:SF1">
    <property type="entry name" value="FATTY ACID SYNTHASE"/>
    <property type="match status" value="1"/>
</dbReference>
<protein>
    <submittedName>
        <fullName evidence="8">Non-ribosomal peptide synthetase C-terminal</fullName>
    </submittedName>
</protein>
<dbReference type="Gene3D" id="2.160.10.10">
    <property type="entry name" value="Hexapeptide repeat proteins"/>
    <property type="match status" value="2"/>
</dbReference>
<dbReference type="CDD" id="cd05930">
    <property type="entry name" value="A_NRPS"/>
    <property type="match status" value="1"/>
</dbReference>
<feature type="transmembrane region" description="Helical" evidence="5">
    <location>
        <begin position="1230"/>
        <end position="1252"/>
    </location>
</feature>
<dbReference type="InterPro" id="IPR025110">
    <property type="entry name" value="AMP-bd_C"/>
</dbReference>
<dbReference type="InterPro" id="IPR036736">
    <property type="entry name" value="ACP-like_sf"/>
</dbReference>
<dbReference type="Proteomes" id="UP000504637">
    <property type="component" value="Unplaced"/>
</dbReference>
<evidence type="ECO:0000256" key="4">
    <source>
        <dbReference type="ARBA" id="ARBA00022679"/>
    </source>
</evidence>
<evidence type="ECO:0000313" key="7">
    <source>
        <dbReference type="Proteomes" id="UP000504637"/>
    </source>
</evidence>
<dbReference type="PROSITE" id="PS00455">
    <property type="entry name" value="AMP_BINDING"/>
    <property type="match status" value="1"/>
</dbReference>
<proteinExistence type="predicted"/>
<dbReference type="InterPro" id="IPR006162">
    <property type="entry name" value="Ppantetheine_attach_site"/>
</dbReference>
<dbReference type="PANTHER" id="PTHR45527">
    <property type="entry name" value="NONRIBOSOMAL PEPTIDE SYNTHETASE"/>
    <property type="match status" value="1"/>
</dbReference>
<feature type="domain" description="Carrier" evidence="6">
    <location>
        <begin position="590"/>
        <end position="673"/>
    </location>
</feature>
<dbReference type="SUPFAM" id="SSF56801">
    <property type="entry name" value="Acetyl-CoA synthetase-like"/>
    <property type="match status" value="1"/>
</dbReference>
<evidence type="ECO:0000313" key="8">
    <source>
        <dbReference type="RefSeq" id="XP_033461813.1"/>
    </source>
</evidence>
<dbReference type="InterPro" id="IPR000873">
    <property type="entry name" value="AMP-dep_synth/lig_dom"/>
</dbReference>
<dbReference type="GO" id="GO:0043041">
    <property type="term" value="P:amino acid activation for nonribosomal peptide biosynthetic process"/>
    <property type="evidence" value="ECO:0007669"/>
    <property type="project" value="TreeGrafter"/>
</dbReference>
<reference evidence="8" key="2">
    <citation type="submission" date="2020-04" db="EMBL/GenBank/DDBJ databases">
        <authorList>
            <consortium name="NCBI Genome Project"/>
        </authorList>
    </citation>
    <scope>NUCLEOTIDE SEQUENCE</scope>
    <source>
        <strain evidence="8">CBS 342.82</strain>
    </source>
</reference>
<feature type="transmembrane region" description="Helical" evidence="5">
    <location>
        <begin position="945"/>
        <end position="965"/>
    </location>
</feature>
<dbReference type="InterPro" id="IPR042099">
    <property type="entry name" value="ANL_N_sf"/>
</dbReference>
<reference evidence="8" key="3">
    <citation type="submission" date="2025-08" db="UniProtKB">
        <authorList>
            <consortium name="RefSeq"/>
        </authorList>
    </citation>
    <scope>IDENTIFICATION</scope>
    <source>
        <strain evidence="8">CBS 342.82</strain>
    </source>
</reference>
<dbReference type="Pfam" id="PF00550">
    <property type="entry name" value="PP-binding"/>
    <property type="match status" value="1"/>
</dbReference>
<dbReference type="SUPFAM" id="SSF47336">
    <property type="entry name" value="ACP-like"/>
    <property type="match status" value="1"/>
</dbReference>
<accession>A0A6J3MD56</accession>
<dbReference type="GeneID" id="54365180"/>
<dbReference type="OrthoDB" id="416786at2759"/>
<keyword evidence="3" id="KW-0436">Ligase</keyword>
<dbReference type="GO" id="GO:0016740">
    <property type="term" value="F:transferase activity"/>
    <property type="evidence" value="ECO:0007669"/>
    <property type="project" value="UniProtKB-KW"/>
</dbReference>
<feature type="transmembrane region" description="Helical" evidence="5">
    <location>
        <begin position="985"/>
        <end position="1010"/>
    </location>
</feature>
<keyword evidence="1" id="KW-0596">Phosphopantetheine</keyword>
<sequence>MESSHDGVSPVKERHVSKLLYGAAPLDRAPTPPSGVTTLAQLFQHQASLRPNGTAFSCQTETGLQLMTYSEADLVARSIGSQLTQSFFRHDQAPTIAVWLEKGLNLVIAILATTYSGATWLPLDPDVPVDRATTCVVDSATTVIICDAAHEARAREIQDRVSITSDNLMQPLLRVENIDSLSRSTASKDSAGSLPIARPHDACYLIYTSGTTGMPKGIAIPQSAALTFVLSEREVLETCSEDVVWNGFSPAFDMFVEEMWITICGGGQLAIGTREQCRDVPGLPAIWADRGVTIVNAVPTLIGIMGVVHGDAGSSLLPPSVRLINLGGEACPPALVNRLARPGLRIINTYGPTETTVTATWDELQPDVPVTIGRPLPSYHAAILAINEDTPSFVQLLDLAGDVEGELAIGGPCVGIGYVGRADLTAQKFLVHPLFPGQKLYRTGDRVQLQVDGKILFKGRIDTQVKHRGFRIELGEIETLLLSHPDVQAAAVILAKADTETARLAAFVVIHPDAPHNAMSIMELASQRLPAYMRPEEVIFLNAKEMPRLPSGKINAKALHDISDQKMKETAAQATANTRESYDDKTSNLVEKDPILSLLFSALSQLFPQVSRIRSDSDFFDDLGGHSLLAAMLVSRLRQALYGASKPFASIGLPDVYEGRTPAGIAARFEATMYCKEGSSLETGIPQQDGTGAQTGEYLPVSRLKFVLCGLAQIPAISFLFFAHSIEFLVPYLLFDYLITAAGVGWAVLATYGIFVAIPPFLALTAIIGKWIFLGRAKEGEYPLYGVYYFRWWFAERLMALADSKLIADSPLYSLFLRAMGAEVGDYCHIGSLSIGAACDLVHIGNDVVIGADVKFAVSIVERGRLVLKRVKICNDTIIGANSVIEGGVIIGDAAEIGPLSMVPSGLCVPQYQRFHGSPARFERVVLDREAGRGRLTRPSVLRHLAMTFSHLIIAGLMLPLLYFVPQIPGLMLFDLLQLRDISEWAQVAVLSVPIAFAYQILVFGQLLLFRHVFLGRLREGTQKIYSTWYLRFWFVERLMDLALTVLHPVFASLYIVPFLRALGVKIGSRAEVSTARGLCFELLEIGEESFVADAVLMGAQQLRGNELTLRKTKLENRAFAGNASVLPAGTVLASGTLVGVLSIAPPPERPLAENVSCFGSPPVLMPARHRAEGHADNVLFNPSIGRIAARLIVEGLRIVVPRAFLIFGLGFSLQIAYDGYAKVGAIYTLLLLPAFYFFIFALPSLFLTALLKWTLIGRFRDSEWPLWSLNVWLSEAVTSTWEIITEPLLASLLVGTPYLAWCFRLMGVKIGSKVTLLHSDITEYDCVSIGDEAIINGSCGAQTHLFEDRIMKIGHISIGKRATLKPYSVCLPGSTVSDGALLGCLSLLMKGEVLPEGTAWEGAPVQPRALRAFPPERATSIAGSGSSGSRSSAKCLAMIEGSSASRSLSKE</sequence>
<dbReference type="Gene3D" id="1.10.1200.10">
    <property type="entry name" value="ACP-like"/>
    <property type="match status" value="1"/>
</dbReference>
<dbReference type="NCBIfam" id="TIGR01733">
    <property type="entry name" value="AA-adenyl-dom"/>
    <property type="match status" value="1"/>
</dbReference>
<keyword evidence="5" id="KW-0812">Transmembrane</keyword>
<dbReference type="InterPro" id="IPR018357">
    <property type="entry name" value="Hexapep_transf_CS"/>
</dbReference>
<evidence type="ECO:0000259" key="6">
    <source>
        <dbReference type="PROSITE" id="PS50075"/>
    </source>
</evidence>
<dbReference type="SUPFAM" id="SSF51161">
    <property type="entry name" value="Trimeric LpxA-like enzymes"/>
    <property type="match status" value="3"/>
</dbReference>
<gene>
    <name evidence="8" type="ORF">K489DRAFT_407532</name>
</gene>
<name>A0A6J3MD56_9PEZI</name>
<dbReference type="PROSITE" id="PS50075">
    <property type="entry name" value="CARRIER"/>
    <property type="match status" value="1"/>
</dbReference>
<dbReference type="InterPro" id="IPR011004">
    <property type="entry name" value="Trimer_LpxA-like_sf"/>
</dbReference>
<keyword evidence="2" id="KW-0597">Phosphoprotein</keyword>
<keyword evidence="5" id="KW-1133">Transmembrane helix</keyword>
<keyword evidence="7" id="KW-1185">Reference proteome</keyword>
<keyword evidence="5" id="KW-0472">Membrane</keyword>
<dbReference type="InterPro" id="IPR012728">
    <property type="entry name" value="Pls/PosA_C"/>
</dbReference>
<evidence type="ECO:0000256" key="1">
    <source>
        <dbReference type="ARBA" id="ARBA00022450"/>
    </source>
</evidence>
<keyword evidence="4" id="KW-0808">Transferase</keyword>
<dbReference type="GO" id="GO:0044550">
    <property type="term" value="P:secondary metabolite biosynthetic process"/>
    <property type="evidence" value="ECO:0007669"/>
    <property type="project" value="TreeGrafter"/>
</dbReference>
<dbReference type="Pfam" id="PF00132">
    <property type="entry name" value="Hexapep"/>
    <property type="match status" value="1"/>
</dbReference>
<dbReference type="InterPro" id="IPR020845">
    <property type="entry name" value="AMP-binding_CS"/>
</dbReference>
<evidence type="ECO:0000256" key="2">
    <source>
        <dbReference type="ARBA" id="ARBA00022553"/>
    </source>
</evidence>
<dbReference type="Pfam" id="PF00501">
    <property type="entry name" value="AMP-binding"/>
    <property type="match status" value="1"/>
</dbReference>
<dbReference type="NCBIfam" id="TIGR02353">
    <property type="entry name" value="NRPS_term_dom"/>
    <property type="match status" value="1"/>
</dbReference>
<evidence type="ECO:0000256" key="3">
    <source>
        <dbReference type="ARBA" id="ARBA00022598"/>
    </source>
</evidence>
<dbReference type="InterPro" id="IPR010071">
    <property type="entry name" value="AA_adenyl_dom"/>
</dbReference>
<reference evidence="8" key="1">
    <citation type="submission" date="2020-01" db="EMBL/GenBank/DDBJ databases">
        <authorList>
            <consortium name="DOE Joint Genome Institute"/>
            <person name="Haridas S."/>
            <person name="Albert R."/>
            <person name="Binder M."/>
            <person name="Bloem J."/>
            <person name="Labutti K."/>
            <person name="Salamov A."/>
            <person name="Andreopoulos B."/>
            <person name="Baker S.E."/>
            <person name="Barry K."/>
            <person name="Bills G."/>
            <person name="Bluhm B.H."/>
            <person name="Cannon C."/>
            <person name="Castanera R."/>
            <person name="Culley D.E."/>
            <person name="Daum C."/>
            <person name="Ezra D."/>
            <person name="Gonzalez J.B."/>
            <person name="Henrissat B."/>
            <person name="Kuo A."/>
            <person name="Liang C."/>
            <person name="Lipzen A."/>
            <person name="Lutzoni F."/>
            <person name="Magnuson J."/>
            <person name="Mondo S."/>
            <person name="Nolan M."/>
            <person name="Ohm R."/>
            <person name="Pangilinan J."/>
            <person name="Park H.-J."/>
            <person name="Ramirez L."/>
            <person name="Alfaro M."/>
            <person name="Sun H."/>
            <person name="Tritt A."/>
            <person name="Yoshinaga Y."/>
            <person name="Zwiers L.-H."/>
            <person name="Turgeon B.G."/>
            <person name="Goodwin S.B."/>
            <person name="Spatafora J.W."/>
            <person name="Crous P.W."/>
            <person name="Grigoriev I.V."/>
        </authorList>
    </citation>
    <scope>NUCLEOTIDE SEQUENCE</scope>
    <source>
        <strain evidence="8">CBS 342.82</strain>
    </source>
</reference>
<dbReference type="GO" id="GO:0031177">
    <property type="term" value="F:phosphopantetheine binding"/>
    <property type="evidence" value="ECO:0007669"/>
    <property type="project" value="TreeGrafter"/>
</dbReference>
<organism evidence="8">
    <name type="scientific">Dissoconium aciculare CBS 342.82</name>
    <dbReference type="NCBI Taxonomy" id="1314786"/>
    <lineage>
        <taxon>Eukaryota</taxon>
        <taxon>Fungi</taxon>
        <taxon>Dikarya</taxon>
        <taxon>Ascomycota</taxon>
        <taxon>Pezizomycotina</taxon>
        <taxon>Dothideomycetes</taxon>
        <taxon>Dothideomycetidae</taxon>
        <taxon>Mycosphaerellales</taxon>
        <taxon>Dissoconiaceae</taxon>
        <taxon>Dissoconium</taxon>
    </lineage>
</organism>
<dbReference type="GO" id="GO:0016874">
    <property type="term" value="F:ligase activity"/>
    <property type="evidence" value="ECO:0007669"/>
    <property type="project" value="UniProtKB-KW"/>
</dbReference>
<dbReference type="PROSITE" id="PS00101">
    <property type="entry name" value="HEXAPEP_TRANSFERASES"/>
    <property type="match status" value="1"/>
</dbReference>
<dbReference type="Gene3D" id="3.40.50.12780">
    <property type="entry name" value="N-terminal domain of ligase-like"/>
    <property type="match status" value="1"/>
</dbReference>
<evidence type="ECO:0000256" key="5">
    <source>
        <dbReference type="SAM" id="Phobius"/>
    </source>
</evidence>
<dbReference type="InterPro" id="IPR001451">
    <property type="entry name" value="Hexapep"/>
</dbReference>
<dbReference type="InterPro" id="IPR009081">
    <property type="entry name" value="PP-bd_ACP"/>
</dbReference>
<dbReference type="GO" id="GO:0005737">
    <property type="term" value="C:cytoplasm"/>
    <property type="evidence" value="ECO:0007669"/>
    <property type="project" value="TreeGrafter"/>
</dbReference>
<dbReference type="PROSITE" id="PS00012">
    <property type="entry name" value="PHOSPHOPANTETHEINE"/>
    <property type="match status" value="1"/>
</dbReference>